<keyword evidence="4" id="KW-1003">Cell membrane</keyword>
<name>A0ABD6AUV6_9EURY</name>
<keyword evidence="10" id="KW-1185">Reference proteome</keyword>
<evidence type="ECO:0000313" key="9">
    <source>
        <dbReference type="EMBL" id="MFD1513151.1"/>
    </source>
</evidence>
<dbReference type="EMBL" id="JBHUDC010000003">
    <property type="protein sequence ID" value="MFD1513151.1"/>
    <property type="molecule type" value="Genomic_DNA"/>
</dbReference>
<evidence type="ECO:0000256" key="7">
    <source>
        <dbReference type="ARBA" id="ARBA00023136"/>
    </source>
</evidence>
<dbReference type="AlphaFoldDB" id="A0ABD6AUV6"/>
<feature type="transmembrane region" description="Helical" evidence="8">
    <location>
        <begin position="65"/>
        <end position="83"/>
    </location>
</feature>
<dbReference type="InterPro" id="IPR038770">
    <property type="entry name" value="Na+/solute_symporter_sf"/>
</dbReference>
<dbReference type="GO" id="GO:0005886">
    <property type="term" value="C:plasma membrane"/>
    <property type="evidence" value="ECO:0007669"/>
    <property type="project" value="UniProtKB-SubCell"/>
</dbReference>
<keyword evidence="3" id="KW-0813">Transport</keyword>
<comment type="similarity">
    <text evidence="2">Belongs to the auxin efflux carrier (TC 2.A.69) family.</text>
</comment>
<dbReference type="Pfam" id="PF03547">
    <property type="entry name" value="Mem_trans"/>
    <property type="match status" value="2"/>
</dbReference>
<feature type="transmembrane region" description="Helical" evidence="8">
    <location>
        <begin position="187"/>
        <end position="210"/>
    </location>
</feature>
<dbReference type="RefSeq" id="WP_250873111.1">
    <property type="nucleotide sequence ID" value="NZ_JALXFV010000003.1"/>
</dbReference>
<evidence type="ECO:0000256" key="5">
    <source>
        <dbReference type="ARBA" id="ARBA00022692"/>
    </source>
</evidence>
<feature type="transmembrane region" description="Helical" evidence="8">
    <location>
        <begin position="222"/>
        <end position="245"/>
    </location>
</feature>
<feature type="transmembrane region" description="Helical" evidence="8">
    <location>
        <begin position="104"/>
        <end position="121"/>
    </location>
</feature>
<comment type="subcellular location">
    <subcellularLocation>
        <location evidence="1">Cell membrane</location>
        <topology evidence="1">Multi-pass membrane protein</topology>
    </subcellularLocation>
</comment>
<evidence type="ECO:0000256" key="2">
    <source>
        <dbReference type="ARBA" id="ARBA00010145"/>
    </source>
</evidence>
<keyword evidence="6 8" id="KW-1133">Transmembrane helix</keyword>
<organism evidence="9 10">
    <name type="scientific">Halomarina rubra</name>
    <dbReference type="NCBI Taxonomy" id="2071873"/>
    <lineage>
        <taxon>Archaea</taxon>
        <taxon>Methanobacteriati</taxon>
        <taxon>Methanobacteriota</taxon>
        <taxon>Stenosarchaea group</taxon>
        <taxon>Halobacteria</taxon>
        <taxon>Halobacteriales</taxon>
        <taxon>Natronomonadaceae</taxon>
        <taxon>Halomarina</taxon>
    </lineage>
</organism>
<dbReference type="Proteomes" id="UP001597187">
    <property type="component" value="Unassembled WGS sequence"/>
</dbReference>
<feature type="transmembrane region" description="Helical" evidence="8">
    <location>
        <begin position="160"/>
        <end position="181"/>
    </location>
</feature>
<evidence type="ECO:0000256" key="3">
    <source>
        <dbReference type="ARBA" id="ARBA00022448"/>
    </source>
</evidence>
<evidence type="ECO:0000256" key="4">
    <source>
        <dbReference type="ARBA" id="ARBA00022475"/>
    </source>
</evidence>
<feature type="transmembrane region" description="Helical" evidence="8">
    <location>
        <begin position="282"/>
        <end position="302"/>
    </location>
</feature>
<feature type="transmembrane region" description="Helical" evidence="8">
    <location>
        <begin position="127"/>
        <end position="148"/>
    </location>
</feature>
<dbReference type="PANTHER" id="PTHR36838:SF1">
    <property type="entry name" value="SLR1864 PROTEIN"/>
    <property type="match status" value="1"/>
</dbReference>
<accession>A0ABD6AUV6</accession>
<evidence type="ECO:0000256" key="6">
    <source>
        <dbReference type="ARBA" id="ARBA00022989"/>
    </source>
</evidence>
<dbReference type="PANTHER" id="PTHR36838">
    <property type="entry name" value="AUXIN EFFLUX CARRIER FAMILY PROTEIN"/>
    <property type="match status" value="1"/>
</dbReference>
<gene>
    <name evidence="9" type="ORF">ACFSBT_07670</name>
</gene>
<comment type="caution">
    <text evidence="9">The sequence shown here is derived from an EMBL/GenBank/DDBJ whole genome shotgun (WGS) entry which is preliminary data.</text>
</comment>
<evidence type="ECO:0000313" key="10">
    <source>
        <dbReference type="Proteomes" id="UP001597187"/>
    </source>
</evidence>
<dbReference type="InterPro" id="IPR004776">
    <property type="entry name" value="Mem_transp_PIN-like"/>
</dbReference>
<feature type="transmembrane region" description="Helical" evidence="8">
    <location>
        <begin position="33"/>
        <end position="53"/>
    </location>
</feature>
<keyword evidence="5 8" id="KW-0812">Transmembrane</keyword>
<proteinExistence type="inferred from homology"/>
<feature type="transmembrane region" description="Helical" evidence="8">
    <location>
        <begin position="251"/>
        <end position="270"/>
    </location>
</feature>
<keyword evidence="7 8" id="KW-0472">Membrane</keyword>
<dbReference type="Gene3D" id="1.20.1530.20">
    <property type="match status" value="1"/>
</dbReference>
<sequence>MSVVTNLLYLLVVLGLGVAGRSVGLLTDRRADLLTTVAFYVALPALVFGSTAGQDLGEVLEPRLVVGYWTVLFAVVAVGWVVHRRESSSAVRSVAVVQSYHGNLGFLGLPIVAAAFGSGVVTAKASLLLGVGALTQVPLTLGVFAFLTDAETDLRAEVRGFLTNPVLLSLGAGLAVAALGVPVPEPVSAGLGVLAELALPVALLAIGASLSFDRDAVDRSTVGSVVAVKMLVMPAVALLVFWALAADPSTTRAGVVMLAMPTAVSTFVYASELGGDADLASTNVFVTTVASVASVLVVLQFVG</sequence>
<protein>
    <submittedName>
        <fullName evidence="9">AEC family transporter</fullName>
    </submittedName>
</protein>
<evidence type="ECO:0000256" key="8">
    <source>
        <dbReference type="SAM" id="Phobius"/>
    </source>
</evidence>
<feature type="transmembrane region" description="Helical" evidence="8">
    <location>
        <begin position="6"/>
        <end position="26"/>
    </location>
</feature>
<evidence type="ECO:0000256" key="1">
    <source>
        <dbReference type="ARBA" id="ARBA00004651"/>
    </source>
</evidence>
<reference evidence="9 10" key="1">
    <citation type="journal article" date="2019" name="Int. J. Syst. Evol. Microbiol.">
        <title>The Global Catalogue of Microorganisms (GCM) 10K type strain sequencing project: providing services to taxonomists for standard genome sequencing and annotation.</title>
        <authorList>
            <consortium name="The Broad Institute Genomics Platform"/>
            <consortium name="The Broad Institute Genome Sequencing Center for Infectious Disease"/>
            <person name="Wu L."/>
            <person name="Ma J."/>
        </authorList>
    </citation>
    <scope>NUCLEOTIDE SEQUENCE [LARGE SCALE GENOMIC DNA]</scope>
    <source>
        <strain evidence="9 10">CGMCC 1.12563</strain>
    </source>
</reference>